<reference evidence="2 3" key="1">
    <citation type="journal article" date="2017" name="BMC Biol.">
        <title>Genomic innovations, transcriptional plasticity and gene loss underlying the evolution and divergence of two highly polyphagous and invasive Helicoverpa pest species.</title>
        <authorList>
            <person name="Pearce S.L."/>
            <person name="Clarke D.F."/>
            <person name="East P.D."/>
            <person name="Elfekih S."/>
            <person name="Gordon K.H."/>
            <person name="Jermiin L.S."/>
            <person name="McGaughran A."/>
            <person name="Oakeshott J.G."/>
            <person name="Papanikolaou A."/>
            <person name="Perera O.P."/>
            <person name="Rane R.V."/>
            <person name="Richards S."/>
            <person name="Tay W.T."/>
            <person name="Walsh T.K."/>
            <person name="Anderson A."/>
            <person name="Anderson C.J."/>
            <person name="Asgari S."/>
            <person name="Board P.G."/>
            <person name="Bretschneider A."/>
            <person name="Campbell P.M."/>
            <person name="Chertemps T."/>
            <person name="Christeller J.T."/>
            <person name="Coppin C.W."/>
            <person name="Downes S.J."/>
            <person name="Duan G."/>
            <person name="Farnsworth C.A."/>
            <person name="Good R.T."/>
            <person name="Han L.B."/>
            <person name="Han Y.C."/>
            <person name="Hatje K."/>
            <person name="Horne I."/>
            <person name="Huang Y.P."/>
            <person name="Hughes D.S."/>
            <person name="Jacquin-Joly E."/>
            <person name="James W."/>
            <person name="Jhangiani S."/>
            <person name="Kollmar M."/>
            <person name="Kuwar S.S."/>
            <person name="Li S."/>
            <person name="Liu N.Y."/>
            <person name="Maibeche M.T."/>
            <person name="Miller J.R."/>
            <person name="Montagne N."/>
            <person name="Perry T."/>
            <person name="Qu J."/>
            <person name="Song S.V."/>
            <person name="Sutton G.G."/>
            <person name="Vogel H."/>
            <person name="Walenz B.P."/>
            <person name="Xu W."/>
            <person name="Zhang H.J."/>
            <person name="Zou Z."/>
            <person name="Batterham P."/>
            <person name="Edwards O.R."/>
            <person name="Feyereisen R."/>
            <person name="Gibbs R.A."/>
            <person name="Heckel D.G."/>
            <person name="McGrath A."/>
            <person name="Robin C."/>
            <person name="Scherer S.E."/>
            <person name="Worley K.C."/>
            <person name="Wu Y.D."/>
        </authorList>
    </citation>
    <scope>NUCLEOTIDE SEQUENCE [LARGE SCALE GENOMIC DNA]</scope>
    <source>
        <strain evidence="2">Harm_GR_Male_#8</strain>
        <tissue evidence="2">Whole organism</tissue>
    </source>
</reference>
<evidence type="ECO:0000313" key="2">
    <source>
        <dbReference type="EMBL" id="PZC71552.1"/>
    </source>
</evidence>
<sequence>MSILTQGRFASSTGNSKICSEQIMADKRQKQSGTKSASIADGSWIRLSGKRCLTIYGSTALVASGLQNPGPSRHQAQTQNGVTPHVQTQKSFSIAMTTHSLECSTTEQNPSCHKPFPVKLD</sequence>
<protein>
    <submittedName>
        <fullName evidence="2">Uncharacterized protein</fullName>
    </submittedName>
</protein>
<accession>A0A2W1B5S8</accession>
<keyword evidence="3" id="KW-1185">Reference proteome</keyword>
<organism evidence="2 3">
    <name type="scientific">Helicoverpa armigera</name>
    <name type="common">Cotton bollworm</name>
    <name type="synonym">Heliothis armigera</name>
    <dbReference type="NCBI Taxonomy" id="29058"/>
    <lineage>
        <taxon>Eukaryota</taxon>
        <taxon>Metazoa</taxon>
        <taxon>Ecdysozoa</taxon>
        <taxon>Arthropoda</taxon>
        <taxon>Hexapoda</taxon>
        <taxon>Insecta</taxon>
        <taxon>Pterygota</taxon>
        <taxon>Neoptera</taxon>
        <taxon>Endopterygota</taxon>
        <taxon>Lepidoptera</taxon>
        <taxon>Glossata</taxon>
        <taxon>Ditrysia</taxon>
        <taxon>Noctuoidea</taxon>
        <taxon>Noctuidae</taxon>
        <taxon>Heliothinae</taxon>
        <taxon>Helicoverpa</taxon>
    </lineage>
</organism>
<dbReference type="Proteomes" id="UP000249218">
    <property type="component" value="Unassembled WGS sequence"/>
</dbReference>
<feature type="region of interest" description="Disordered" evidence="1">
    <location>
        <begin position="66"/>
        <end position="85"/>
    </location>
</feature>
<dbReference type="AlphaFoldDB" id="A0A2W1B5S8"/>
<gene>
    <name evidence="2" type="primary">HaOG213166</name>
    <name evidence="2" type="ORF">B5X24_HaOG213166</name>
</gene>
<evidence type="ECO:0000313" key="3">
    <source>
        <dbReference type="Proteomes" id="UP000249218"/>
    </source>
</evidence>
<proteinExistence type="predicted"/>
<dbReference type="EMBL" id="KZ150298">
    <property type="protein sequence ID" value="PZC71552.1"/>
    <property type="molecule type" value="Genomic_DNA"/>
</dbReference>
<evidence type="ECO:0000256" key="1">
    <source>
        <dbReference type="SAM" id="MobiDB-lite"/>
    </source>
</evidence>
<name>A0A2W1B5S8_HELAM</name>